<sequence length="155" mass="18496">MGYVCLNDFHKVRTDGRAMRRRAAHLDAGDRYEFRESLHGFIYEVVDHERMVFYRQDRPVFNQGDLFEGFLPFMCDYCKQVVYSTYLVPYRLKFEMLTRPFTDRPEWKSSYLDIKFSCCNACHNGPLPIPEKLIGHHLTELQQDGRAIFTQKRKL</sequence>
<name>A0A6C0PBH3_9BACL</name>
<accession>A0A6C0PBH3</accession>
<organism evidence="1 2">
    <name type="scientific">Paenibacillus rhizovicinus</name>
    <dbReference type="NCBI Taxonomy" id="2704463"/>
    <lineage>
        <taxon>Bacteria</taxon>
        <taxon>Bacillati</taxon>
        <taxon>Bacillota</taxon>
        <taxon>Bacilli</taxon>
        <taxon>Bacillales</taxon>
        <taxon>Paenibacillaceae</taxon>
        <taxon>Paenibacillus</taxon>
    </lineage>
</organism>
<gene>
    <name evidence="1" type="ORF">GZH47_33480</name>
</gene>
<dbReference type="EMBL" id="CP048288">
    <property type="protein sequence ID" value="QHW35806.1"/>
    <property type="molecule type" value="Genomic_DNA"/>
</dbReference>
<keyword evidence="1" id="KW-0614">Plasmid</keyword>
<reference evidence="1 2" key="1">
    <citation type="submission" date="2020-02" db="EMBL/GenBank/DDBJ databases">
        <title>Paenibacillus sp. nov., isolated from rhizosphere soil of tomato.</title>
        <authorList>
            <person name="Weon H.-Y."/>
            <person name="Lee S.A."/>
        </authorList>
    </citation>
    <scope>NUCLEOTIDE SEQUENCE [LARGE SCALE GENOMIC DNA]</scope>
    <source>
        <strain evidence="1 2">14171R-81</strain>
        <plasmid evidence="1 2">unnamed2</plasmid>
    </source>
</reference>
<protein>
    <submittedName>
        <fullName evidence="1">Uncharacterized protein</fullName>
    </submittedName>
</protein>
<dbReference type="KEGG" id="prz:GZH47_33480"/>
<proteinExistence type="predicted"/>
<evidence type="ECO:0000313" key="1">
    <source>
        <dbReference type="EMBL" id="QHW35806.1"/>
    </source>
</evidence>
<keyword evidence="2" id="KW-1185">Reference proteome</keyword>
<dbReference type="RefSeq" id="WP_162645940.1">
    <property type="nucleotide sequence ID" value="NZ_CP048288.1"/>
</dbReference>
<dbReference type="Proteomes" id="UP000479114">
    <property type="component" value="Plasmid unnamed2"/>
</dbReference>
<geneLocation type="plasmid" evidence="1 2">
    <name>unnamed2</name>
</geneLocation>
<evidence type="ECO:0000313" key="2">
    <source>
        <dbReference type="Proteomes" id="UP000479114"/>
    </source>
</evidence>
<dbReference type="AlphaFoldDB" id="A0A6C0PBH3"/>